<evidence type="ECO:0000313" key="3">
    <source>
        <dbReference type="Proteomes" id="UP001177258"/>
    </source>
</evidence>
<dbReference type="EMBL" id="JAUPEV010000002">
    <property type="protein sequence ID" value="MDO7252623.1"/>
    <property type="molecule type" value="Genomic_DNA"/>
</dbReference>
<reference evidence="2 4" key="1">
    <citation type="submission" date="2023-07" db="EMBL/GenBank/DDBJ databases">
        <title>Unpublished Manusciprt.</title>
        <authorList>
            <person name="Aydin F."/>
            <person name="Tarhane S."/>
            <person name="Saticioglu I.B."/>
            <person name="Karakaya E."/>
            <person name="Abay S."/>
            <person name="Guran O."/>
            <person name="Bozkurt E."/>
            <person name="Uzum N."/>
            <person name="Olgun K."/>
            <person name="Jablonski D."/>
        </authorList>
    </citation>
    <scope>NUCLEOTIDE SEQUENCE</scope>
    <source>
        <strain evidence="4">faydin-H75</strain>
        <strain evidence="2">Faydin-H76</strain>
    </source>
</reference>
<keyword evidence="4" id="KW-1185">Reference proteome</keyword>
<proteinExistence type="predicted"/>
<dbReference type="AlphaFoldDB" id="A0AA90TED9"/>
<reference evidence="1 3" key="3">
    <citation type="journal article" date="2024" name="Syst. Appl. Microbiol.">
        <title>Helicobacter cappadocius sp. nov., from lizards: The first psychrotrophic Helicobacter species.</title>
        <authorList>
            <person name="Aydin F."/>
            <person name="Tarhane S."/>
            <person name="Karakaya E."/>
            <person name="Abay S."/>
            <person name="Kayman T."/>
            <person name="Guran O."/>
            <person name="Bozkurt E."/>
            <person name="Uzum N."/>
            <person name="Avci A."/>
            <person name="Olgun K."/>
            <person name="Jablonski D."/>
            <person name="Guran C."/>
            <person name="Burcin Saticioglu I."/>
        </authorList>
    </citation>
    <scope>NUCLEOTIDE SEQUENCE [LARGE SCALE GENOMIC DNA]</scope>
    <source>
        <strain evidence="1">Faydin-H75</strain>
        <strain evidence="3">faydin-H76</strain>
    </source>
</reference>
<gene>
    <name evidence="1" type="ORF">Q5I04_01650</name>
    <name evidence="2" type="ORF">Q5I06_01650</name>
</gene>
<dbReference type="InterPro" id="IPR036909">
    <property type="entry name" value="Cyt_c-like_dom_sf"/>
</dbReference>
<dbReference type="GO" id="GO:0020037">
    <property type="term" value="F:heme binding"/>
    <property type="evidence" value="ECO:0007669"/>
    <property type="project" value="InterPro"/>
</dbReference>
<evidence type="ECO:0000313" key="1">
    <source>
        <dbReference type="EMBL" id="MDO7252623.1"/>
    </source>
</evidence>
<dbReference type="EMBL" id="JAUYZK010000002">
    <property type="protein sequence ID" value="MDP2538490.1"/>
    <property type="molecule type" value="Genomic_DNA"/>
</dbReference>
<organism evidence="2 3">
    <name type="scientific">Helicobacter cappadocius</name>
    <dbReference type="NCBI Taxonomy" id="3063998"/>
    <lineage>
        <taxon>Bacteria</taxon>
        <taxon>Pseudomonadati</taxon>
        <taxon>Campylobacterota</taxon>
        <taxon>Epsilonproteobacteria</taxon>
        <taxon>Campylobacterales</taxon>
        <taxon>Helicobacteraceae</taxon>
        <taxon>Helicobacter</taxon>
    </lineage>
</organism>
<name>A0AA90TED9_9HELI</name>
<dbReference type="GO" id="GO:0009055">
    <property type="term" value="F:electron transfer activity"/>
    <property type="evidence" value="ECO:0007669"/>
    <property type="project" value="InterPro"/>
</dbReference>
<accession>A0AA90TED9</accession>
<reference evidence="1" key="2">
    <citation type="submission" date="2023-07" db="EMBL/GenBank/DDBJ databases">
        <authorList>
            <person name="Aydin F."/>
            <person name="Tarhane S."/>
            <person name="Saticioglu I.B."/>
            <person name="Karakaya E."/>
            <person name="Abay S."/>
            <person name="Guran O."/>
            <person name="Bozkurt E."/>
            <person name="Uzum N."/>
            <person name="Olgun K."/>
            <person name="Jablonski D."/>
        </authorList>
    </citation>
    <scope>NUCLEOTIDE SEQUENCE</scope>
    <source>
        <strain evidence="1">Faydin-H75</strain>
    </source>
</reference>
<evidence type="ECO:0008006" key="5">
    <source>
        <dbReference type="Google" id="ProtNLM"/>
    </source>
</evidence>
<dbReference type="Proteomes" id="UP001177258">
    <property type="component" value="Unassembled WGS sequence"/>
</dbReference>
<evidence type="ECO:0000313" key="2">
    <source>
        <dbReference type="EMBL" id="MDP2538490.1"/>
    </source>
</evidence>
<dbReference type="RefSeq" id="WP_305516466.1">
    <property type="nucleotide sequence ID" value="NZ_JAUPEV010000002.1"/>
</dbReference>
<protein>
    <recommendedName>
        <fullName evidence="5">Molybdopterin-containing oxidoreductase I, DMSO/TMAO/BSO reductase family, monoheme c-type cytochrome</fullName>
    </recommendedName>
</protein>
<comment type="caution">
    <text evidence="2">The sequence shown here is derived from an EMBL/GenBank/DDBJ whole genome shotgun (WGS) entry which is preliminary data.</text>
</comment>
<evidence type="ECO:0000313" key="4">
    <source>
        <dbReference type="Proteomes" id="UP001240777"/>
    </source>
</evidence>
<dbReference type="SUPFAM" id="SSF46626">
    <property type="entry name" value="Cytochrome c"/>
    <property type="match status" value="1"/>
</dbReference>
<sequence>MKKITILFFIFFGVLASAETLYVMDNTDAYDKDGKTIIGTIVRGTPGEKIGEANGKIIIKVTGYLKPNDTATLYGTKNLELPFIKLKNIKIDSNTLEVSLPKNELTPNQADAWADAEFLYYDTCSMCHAAHAPKEHNMMEWDGLFTTMRAFAMPTDKDADIIIQYLKAHATDGYATDDE</sequence>
<dbReference type="Proteomes" id="UP001240777">
    <property type="component" value="Unassembled WGS sequence"/>
</dbReference>